<proteinExistence type="predicted"/>
<evidence type="ECO:0000313" key="4">
    <source>
        <dbReference type="Proteomes" id="UP000295030"/>
    </source>
</evidence>
<evidence type="ECO:0000313" key="3">
    <source>
        <dbReference type="EMBL" id="TCK31206.1"/>
    </source>
</evidence>
<feature type="region of interest" description="Disordered" evidence="1">
    <location>
        <begin position="166"/>
        <end position="185"/>
    </location>
</feature>
<evidence type="ECO:0000256" key="1">
    <source>
        <dbReference type="SAM" id="MobiDB-lite"/>
    </source>
</evidence>
<accession>A0A4V2PK63</accession>
<keyword evidence="4" id="KW-1185">Reference proteome</keyword>
<feature type="chain" id="PRO_5020344652" description="Aspartyl protease" evidence="2">
    <location>
        <begin position="26"/>
        <end position="346"/>
    </location>
</feature>
<name>A0A4V2PK63_ANCAQ</name>
<feature type="signal peptide" evidence="2">
    <location>
        <begin position="1"/>
        <end position="25"/>
    </location>
</feature>
<keyword evidence="2" id="KW-0732">Signal</keyword>
<organism evidence="3 4">
    <name type="scientific">Ancylobacter aquaticus</name>
    <dbReference type="NCBI Taxonomy" id="100"/>
    <lineage>
        <taxon>Bacteria</taxon>
        <taxon>Pseudomonadati</taxon>
        <taxon>Pseudomonadota</taxon>
        <taxon>Alphaproteobacteria</taxon>
        <taxon>Hyphomicrobiales</taxon>
        <taxon>Xanthobacteraceae</taxon>
        <taxon>Ancylobacter</taxon>
    </lineage>
</organism>
<dbReference type="RefSeq" id="WP_245516008.1">
    <property type="nucleotide sequence ID" value="NZ_SMFY01000001.1"/>
</dbReference>
<sequence length="346" mass="36523">MRIRFLATLAMGAALWMGADLTAHAQEKPDYAPYREGLFLRYLNAEPGEIDGVPRLGLSFGGRPLRAELDSGSTGIVVAAEFVPGFEQMPSQGPAKLTYTSSGRVMVGQWVVTPVTLSGREGASVTTEPLPVMVVTEVQCLDYARACHPTTEPRNIAMIGVGFAREGDKQSQSTPDKNPLLHVTGGEGRRRQGYILSPEGVHIGLTAANTRGAFRYVKLDRRPDGADWAPLPGCIALGDASLPSCGTVLVDTGVSVMYMTVPASQAAGAQGTLPPGTQVAISIGAEGSTFPLYSFNAGDGGPMTPSAVHLRVADDAPPFVNTSYHLLNGFDVLYDGEGGFVGFRPR</sequence>
<protein>
    <recommendedName>
        <fullName evidence="5">Aspartyl protease</fullName>
    </recommendedName>
</protein>
<dbReference type="EMBL" id="SMFY01000001">
    <property type="protein sequence ID" value="TCK31206.1"/>
    <property type="molecule type" value="Genomic_DNA"/>
</dbReference>
<gene>
    <name evidence="3" type="ORF">EV667_1312</name>
</gene>
<reference evidence="3 4" key="1">
    <citation type="submission" date="2019-03" db="EMBL/GenBank/DDBJ databases">
        <title>Genomic Encyclopedia of Type Strains, Phase IV (KMG-IV): sequencing the most valuable type-strain genomes for metagenomic binning, comparative biology and taxonomic classification.</title>
        <authorList>
            <person name="Goeker M."/>
        </authorList>
    </citation>
    <scope>NUCLEOTIDE SEQUENCE [LARGE SCALE GENOMIC DNA]</scope>
    <source>
        <strain evidence="3 4">DSM 101</strain>
    </source>
</reference>
<evidence type="ECO:0000256" key="2">
    <source>
        <dbReference type="SAM" id="SignalP"/>
    </source>
</evidence>
<comment type="caution">
    <text evidence="3">The sequence shown here is derived from an EMBL/GenBank/DDBJ whole genome shotgun (WGS) entry which is preliminary data.</text>
</comment>
<evidence type="ECO:0008006" key="5">
    <source>
        <dbReference type="Google" id="ProtNLM"/>
    </source>
</evidence>
<dbReference type="AlphaFoldDB" id="A0A4V2PK63"/>
<dbReference type="Proteomes" id="UP000295030">
    <property type="component" value="Unassembled WGS sequence"/>
</dbReference>